<reference evidence="2" key="1">
    <citation type="submission" date="2011-05" db="EMBL/GenBank/DDBJ databases">
        <authorList>
            <person name="Richards S.R."/>
            <person name="Qu J."/>
            <person name="Jiang H."/>
            <person name="Jhangiani S.N."/>
            <person name="Agravi P."/>
            <person name="Goodspeed R."/>
            <person name="Gross S."/>
            <person name="Mandapat C."/>
            <person name="Jackson L."/>
            <person name="Mathew T."/>
            <person name="Pu L."/>
            <person name="Thornton R."/>
            <person name="Saada N."/>
            <person name="Wilczek-Boney K.B."/>
            <person name="Lee S."/>
            <person name="Kovar C."/>
            <person name="Wu Y."/>
            <person name="Scherer S.E."/>
            <person name="Worley K.C."/>
            <person name="Muzny D.M."/>
            <person name="Gibbs R."/>
        </authorList>
    </citation>
    <scope>NUCLEOTIDE SEQUENCE</scope>
    <source>
        <strain evidence="2">Brora</strain>
    </source>
</reference>
<dbReference type="HOGENOM" id="CLU_063965_0_0_1"/>
<dbReference type="Proteomes" id="UP000014500">
    <property type="component" value="Unassembled WGS sequence"/>
</dbReference>
<name>T1J513_STRMM</name>
<dbReference type="GO" id="GO:0006629">
    <property type="term" value="P:lipid metabolic process"/>
    <property type="evidence" value="ECO:0007669"/>
    <property type="project" value="InterPro"/>
</dbReference>
<accession>T1J513</accession>
<dbReference type="AlphaFoldDB" id="T1J513"/>
<dbReference type="OMA" id="WTIDISQ"/>
<reference evidence="1" key="2">
    <citation type="submission" date="2015-02" db="UniProtKB">
        <authorList>
            <consortium name="EnsemblMetazoa"/>
        </authorList>
    </citation>
    <scope>IDENTIFICATION</scope>
</reference>
<dbReference type="PhylomeDB" id="T1J513"/>
<evidence type="ECO:0008006" key="3">
    <source>
        <dbReference type="Google" id="ProtNLM"/>
    </source>
</evidence>
<dbReference type="EMBL" id="JH431850">
    <property type="status" value="NOT_ANNOTATED_CDS"/>
    <property type="molecule type" value="Genomic_DNA"/>
</dbReference>
<evidence type="ECO:0000313" key="1">
    <source>
        <dbReference type="EnsemblMetazoa" id="SMAR008710-PA"/>
    </source>
</evidence>
<keyword evidence="2" id="KW-1185">Reference proteome</keyword>
<dbReference type="InterPro" id="IPR017946">
    <property type="entry name" value="PLC-like_Pdiesterase_TIM-brl"/>
</dbReference>
<evidence type="ECO:0000313" key="2">
    <source>
        <dbReference type="Proteomes" id="UP000014500"/>
    </source>
</evidence>
<dbReference type="eggNOG" id="ENOG502SEQ1">
    <property type="taxonomic scope" value="Eukaryota"/>
</dbReference>
<dbReference type="GO" id="GO:0008081">
    <property type="term" value="F:phosphoric diester hydrolase activity"/>
    <property type="evidence" value="ECO:0007669"/>
    <property type="project" value="InterPro"/>
</dbReference>
<proteinExistence type="predicted"/>
<protein>
    <recommendedName>
        <fullName evidence="3">GP-PDE domain-containing protein</fullName>
    </recommendedName>
</protein>
<sequence length="302" mass="34223">MANSIAEAETFLTDGANGLQIDIQFSPSGISKTTQHGLPCFCSRNCMKSENVKDYLEFLRRTTTLGAKNYNPQLSLIFINLRLDALSRAVLYSAGEKFADEIINYLYAKGKVSSRAWIILGLPDVRSLAFVRGFREAFQSANMKWHLERIGYSVQKFSRSDKLKSALLSAGISNHIWVGAGSSNCKRIGTPQRVIRLASEREIIRKLGNSFVDKVYTWTVDLPNNMRESLRLGIDAVITNKPNQLKIVLKEAEFEPYLRLADVSDVPWRWNTRSINKKSDTDNKRLMLDEIDKELDALNRPV</sequence>
<dbReference type="Pfam" id="PF13653">
    <property type="entry name" value="GDPD_2"/>
    <property type="match status" value="1"/>
</dbReference>
<organism evidence="1 2">
    <name type="scientific">Strigamia maritima</name>
    <name type="common">European centipede</name>
    <name type="synonym">Geophilus maritimus</name>
    <dbReference type="NCBI Taxonomy" id="126957"/>
    <lineage>
        <taxon>Eukaryota</taxon>
        <taxon>Metazoa</taxon>
        <taxon>Ecdysozoa</taxon>
        <taxon>Arthropoda</taxon>
        <taxon>Myriapoda</taxon>
        <taxon>Chilopoda</taxon>
        <taxon>Pleurostigmophora</taxon>
        <taxon>Geophilomorpha</taxon>
        <taxon>Linotaeniidae</taxon>
        <taxon>Strigamia</taxon>
    </lineage>
</organism>
<dbReference type="SUPFAM" id="SSF51695">
    <property type="entry name" value="PLC-like phosphodiesterases"/>
    <property type="match status" value="1"/>
</dbReference>
<dbReference type="EnsemblMetazoa" id="SMAR008710-RA">
    <property type="protein sequence ID" value="SMAR008710-PA"/>
    <property type="gene ID" value="SMAR008710"/>
</dbReference>
<dbReference type="Gene3D" id="3.20.20.190">
    <property type="entry name" value="Phosphatidylinositol (PI) phosphodiesterase"/>
    <property type="match status" value="1"/>
</dbReference>